<evidence type="ECO:0000256" key="3">
    <source>
        <dbReference type="ARBA" id="ARBA00023155"/>
    </source>
</evidence>
<evidence type="ECO:0000256" key="1">
    <source>
        <dbReference type="ARBA" id="ARBA00004123"/>
    </source>
</evidence>
<evidence type="ECO:0000256" key="2">
    <source>
        <dbReference type="ARBA" id="ARBA00023125"/>
    </source>
</evidence>
<evidence type="ECO:0000256" key="4">
    <source>
        <dbReference type="ARBA" id="ARBA00023242"/>
    </source>
</evidence>
<dbReference type="CDD" id="cd00086">
    <property type="entry name" value="homeodomain"/>
    <property type="match status" value="1"/>
</dbReference>
<dbReference type="PANTHER" id="PTHR24333:SF5">
    <property type="entry name" value="VENT HOMEOBOX"/>
    <property type="match status" value="1"/>
</dbReference>
<dbReference type="InterPro" id="IPR001356">
    <property type="entry name" value="HD"/>
</dbReference>
<evidence type="ECO:0000259" key="7">
    <source>
        <dbReference type="PROSITE" id="PS50071"/>
    </source>
</evidence>
<proteinExistence type="predicted"/>
<evidence type="ECO:0000313" key="9">
    <source>
        <dbReference type="Proteomes" id="UP001159427"/>
    </source>
</evidence>
<dbReference type="Proteomes" id="UP001159427">
    <property type="component" value="Unassembled WGS sequence"/>
</dbReference>
<dbReference type="Pfam" id="PF00046">
    <property type="entry name" value="Homeodomain"/>
    <property type="match status" value="1"/>
</dbReference>
<reference evidence="8 9" key="1">
    <citation type="submission" date="2022-05" db="EMBL/GenBank/DDBJ databases">
        <authorList>
            <consortium name="Genoscope - CEA"/>
            <person name="William W."/>
        </authorList>
    </citation>
    <scope>NUCLEOTIDE SEQUENCE [LARGE SCALE GENOMIC DNA]</scope>
</reference>
<organism evidence="8 9">
    <name type="scientific">Porites evermanni</name>
    <dbReference type="NCBI Taxonomy" id="104178"/>
    <lineage>
        <taxon>Eukaryota</taxon>
        <taxon>Metazoa</taxon>
        <taxon>Cnidaria</taxon>
        <taxon>Anthozoa</taxon>
        <taxon>Hexacorallia</taxon>
        <taxon>Scleractinia</taxon>
        <taxon>Fungiina</taxon>
        <taxon>Poritidae</taxon>
        <taxon>Porites</taxon>
    </lineage>
</organism>
<dbReference type="Gene3D" id="1.10.10.60">
    <property type="entry name" value="Homeodomain-like"/>
    <property type="match status" value="1"/>
</dbReference>
<evidence type="ECO:0000313" key="8">
    <source>
        <dbReference type="EMBL" id="CAH3015133.1"/>
    </source>
</evidence>
<feature type="domain" description="Homeobox" evidence="7">
    <location>
        <begin position="127"/>
        <end position="187"/>
    </location>
</feature>
<dbReference type="InterPro" id="IPR009057">
    <property type="entry name" value="Homeodomain-like_sf"/>
</dbReference>
<dbReference type="InterPro" id="IPR017970">
    <property type="entry name" value="Homeobox_CS"/>
</dbReference>
<dbReference type="PROSITE" id="PS50071">
    <property type="entry name" value="HOMEOBOX_2"/>
    <property type="match status" value="1"/>
</dbReference>
<dbReference type="EMBL" id="CALNXI010000019">
    <property type="protein sequence ID" value="CAH3015133.1"/>
    <property type="molecule type" value="Genomic_DNA"/>
</dbReference>
<keyword evidence="9" id="KW-1185">Reference proteome</keyword>
<gene>
    <name evidence="8" type="ORF">PEVE_00012238</name>
</gene>
<keyword evidence="2 5" id="KW-0238">DNA-binding</keyword>
<comment type="caution">
    <text evidence="8">The sequence shown here is derived from an EMBL/GenBank/DDBJ whole genome shotgun (WGS) entry which is preliminary data.</text>
</comment>
<dbReference type="PANTHER" id="PTHR24333">
    <property type="entry name" value="HOMEO BOX HB9 LIKE A-RELATED"/>
    <property type="match status" value="1"/>
</dbReference>
<feature type="DNA-binding region" description="Homeobox" evidence="5">
    <location>
        <begin position="129"/>
        <end position="188"/>
    </location>
</feature>
<comment type="subcellular location">
    <subcellularLocation>
        <location evidence="1 5 6">Nucleus</location>
    </subcellularLocation>
</comment>
<accession>A0ABN8LI44</accession>
<dbReference type="PROSITE" id="PS00027">
    <property type="entry name" value="HOMEOBOX_1"/>
    <property type="match status" value="1"/>
</dbReference>
<name>A0ABN8LI44_9CNID</name>
<evidence type="ECO:0000256" key="5">
    <source>
        <dbReference type="PROSITE-ProRule" id="PRU00108"/>
    </source>
</evidence>
<evidence type="ECO:0000256" key="6">
    <source>
        <dbReference type="RuleBase" id="RU000682"/>
    </source>
</evidence>
<keyword evidence="3 5" id="KW-0371">Homeobox</keyword>
<dbReference type="InterPro" id="IPR050848">
    <property type="entry name" value="Homeobox_TF"/>
</dbReference>
<protein>
    <recommendedName>
        <fullName evidence="7">Homeobox domain-containing protein</fullName>
    </recommendedName>
</protein>
<dbReference type="SUPFAM" id="SSF46689">
    <property type="entry name" value="Homeodomain-like"/>
    <property type="match status" value="1"/>
</dbReference>
<dbReference type="PRINTS" id="PR00024">
    <property type="entry name" value="HOMEOBOX"/>
</dbReference>
<sequence length="222" mass="25635">MSSTGWTFPVFRHVTPLRSEPNKLFSIRNILDLSEEGQEGCVPSSSKISQGCNCCFLQSGFSIQVPGVLPAPPLHPDHLNNMPFSGFMNWQYFGFTPSVYKWGYGTPLVKEKAFLHGASRKKNKRSLCKKKQRPLFSPYQIQIMETEFSKQRYITEEKRAHLALKVNLTETQVTTWFQNRRTKWKKDKRNEGKSSPGGKFTTYLGTKFDKFLLPQNLPRFSR</sequence>
<dbReference type="InterPro" id="IPR020479">
    <property type="entry name" value="HD_metazoa"/>
</dbReference>
<dbReference type="SMART" id="SM00389">
    <property type="entry name" value="HOX"/>
    <property type="match status" value="1"/>
</dbReference>
<keyword evidence="4 5" id="KW-0539">Nucleus</keyword>